<gene>
    <name evidence="6" type="ORF">GHT06_013276</name>
</gene>
<name>A0AAD5KX98_9CRUS</name>
<dbReference type="EC" id="2.3.-.-" evidence="5"/>
<feature type="transmembrane region" description="Helical" evidence="5">
    <location>
        <begin position="225"/>
        <end position="243"/>
    </location>
</feature>
<dbReference type="PANTHER" id="PTHR20661">
    <property type="entry name" value="PHOSPHATIDYLINOSITOL-GLYCAN BIOSYNTHESIS CLASS W PROTEIN"/>
    <property type="match status" value="1"/>
</dbReference>
<comment type="function">
    <text evidence="5">A acetyltransferase, which acetylates the inositol ring of phosphatidylinositol during biosynthesis of GPI-anchor.</text>
</comment>
<dbReference type="Pfam" id="PF06423">
    <property type="entry name" value="GWT1"/>
    <property type="match status" value="1"/>
</dbReference>
<keyword evidence="5" id="KW-0337">GPI-anchor biosynthesis</keyword>
<dbReference type="PANTHER" id="PTHR20661:SF0">
    <property type="entry name" value="PHOSPHATIDYLINOSITOL-GLYCAN BIOSYNTHESIS CLASS W PROTEIN"/>
    <property type="match status" value="1"/>
</dbReference>
<feature type="transmembrane region" description="Helical" evidence="5">
    <location>
        <begin position="136"/>
        <end position="154"/>
    </location>
</feature>
<dbReference type="EMBL" id="WJBH02000003">
    <property type="protein sequence ID" value="KAI9562311.1"/>
    <property type="molecule type" value="Genomic_DNA"/>
</dbReference>
<feature type="transmembrane region" description="Helical" evidence="5">
    <location>
        <begin position="250"/>
        <end position="268"/>
    </location>
</feature>
<evidence type="ECO:0000256" key="1">
    <source>
        <dbReference type="ARBA" id="ARBA00004141"/>
    </source>
</evidence>
<reference evidence="6 7" key="1">
    <citation type="submission" date="2022-05" db="EMBL/GenBank/DDBJ databases">
        <title>A multi-omics perspective on studying reproductive biology in Daphnia sinensis.</title>
        <authorList>
            <person name="Jia J."/>
        </authorList>
    </citation>
    <scope>NUCLEOTIDE SEQUENCE [LARGE SCALE GENOMIC DNA]</scope>
    <source>
        <strain evidence="6 7">WSL</strain>
    </source>
</reference>
<feature type="transmembrane region" description="Helical" evidence="5">
    <location>
        <begin position="438"/>
        <end position="461"/>
    </location>
</feature>
<keyword evidence="5" id="KW-0012">Acyltransferase</keyword>
<keyword evidence="3 5" id="KW-1133">Transmembrane helix</keyword>
<comment type="caution">
    <text evidence="6">The sequence shown here is derived from an EMBL/GenBank/DDBJ whole genome shotgun (WGS) entry which is preliminary data.</text>
</comment>
<evidence type="ECO:0000256" key="4">
    <source>
        <dbReference type="ARBA" id="ARBA00023136"/>
    </source>
</evidence>
<dbReference type="GO" id="GO:0072659">
    <property type="term" value="P:protein localization to plasma membrane"/>
    <property type="evidence" value="ECO:0007669"/>
    <property type="project" value="TreeGrafter"/>
</dbReference>
<dbReference type="PIRSF" id="PIRSF017321">
    <property type="entry name" value="GWT1"/>
    <property type="match status" value="1"/>
</dbReference>
<feature type="transmembrane region" description="Helical" evidence="5">
    <location>
        <begin position="360"/>
        <end position="383"/>
    </location>
</feature>
<evidence type="ECO:0000313" key="7">
    <source>
        <dbReference type="Proteomes" id="UP000820818"/>
    </source>
</evidence>
<feature type="transmembrane region" description="Helical" evidence="5">
    <location>
        <begin position="197"/>
        <end position="213"/>
    </location>
</feature>
<feature type="transmembrane region" description="Helical" evidence="5">
    <location>
        <begin position="60"/>
        <end position="81"/>
    </location>
</feature>
<feature type="transmembrane region" description="Helical" evidence="5">
    <location>
        <begin position="166"/>
        <end position="185"/>
    </location>
</feature>
<keyword evidence="4 5" id="KW-0472">Membrane</keyword>
<accession>A0AAD5KX98</accession>
<keyword evidence="5" id="KW-0808">Transferase</keyword>
<dbReference type="GO" id="GO:0032216">
    <property type="term" value="F:glucosaminyl-phosphatidylinositol O-acyltransferase activity"/>
    <property type="evidence" value="ECO:0007669"/>
    <property type="project" value="TreeGrafter"/>
</dbReference>
<keyword evidence="2 5" id="KW-0812">Transmembrane</keyword>
<dbReference type="Proteomes" id="UP000820818">
    <property type="component" value="Linkage Group LG3"/>
</dbReference>
<evidence type="ECO:0000256" key="3">
    <source>
        <dbReference type="ARBA" id="ARBA00022989"/>
    </source>
</evidence>
<organism evidence="6 7">
    <name type="scientific">Daphnia sinensis</name>
    <dbReference type="NCBI Taxonomy" id="1820382"/>
    <lineage>
        <taxon>Eukaryota</taxon>
        <taxon>Metazoa</taxon>
        <taxon>Ecdysozoa</taxon>
        <taxon>Arthropoda</taxon>
        <taxon>Crustacea</taxon>
        <taxon>Branchiopoda</taxon>
        <taxon>Diplostraca</taxon>
        <taxon>Cladocera</taxon>
        <taxon>Anomopoda</taxon>
        <taxon>Daphniidae</taxon>
        <taxon>Daphnia</taxon>
        <taxon>Daphnia similis group</taxon>
    </lineage>
</organism>
<feature type="transmembrane region" description="Helical" evidence="5">
    <location>
        <begin position="288"/>
        <end position="307"/>
    </location>
</feature>
<feature type="transmembrane region" description="Helical" evidence="5">
    <location>
        <begin position="319"/>
        <end position="340"/>
    </location>
</feature>
<dbReference type="GO" id="GO:0006506">
    <property type="term" value="P:GPI anchor biosynthetic process"/>
    <property type="evidence" value="ECO:0007669"/>
    <property type="project" value="UniProtKB-KW"/>
</dbReference>
<evidence type="ECO:0000256" key="5">
    <source>
        <dbReference type="RuleBase" id="RU280819"/>
    </source>
</evidence>
<evidence type="ECO:0000256" key="2">
    <source>
        <dbReference type="ARBA" id="ARBA00022692"/>
    </source>
</evidence>
<feature type="transmembrane region" description="Helical" evidence="5">
    <location>
        <begin position="403"/>
        <end position="426"/>
    </location>
</feature>
<proteinExistence type="inferred from homology"/>
<protein>
    <recommendedName>
        <fullName evidence="5">Phosphatidylinositol-glycan biosynthesis class W protein</fullName>
        <ecNumber evidence="5">2.3.-.-</ecNumber>
    </recommendedName>
</protein>
<sequence length="465" mass="52365">MDGLGTREKHINFVSNHNGSFPSDIILSTLSAPLSVALTSVVLPLLLPTRYVLLQYSSRIWIHLLIETLTVVCPILLSFTLLSSSTVLNPIVLLLLITSLMICAPKWWNPNIPVLNRLFSFPLPGKKPSFLTNYRAGMNLATAICILAVDFSIFPRRFAKTETYGYSLMDVGVGSFVIANGLLGSSQNQAAKAWSKSFPLLLLGIFRLIAVKLSNYHEHVTEYGVHWNFFFTLAVVKIAPSLMKTNCRPIIVSFALLAIYELGLKLGLETWILSDYPRNNLISANREGIFSLLGYMALYYASCELGDYIKIPRTLFKEWLRLLMVLICLSLLGWICLQCSESVLGIPSRRLANTSFCLWMLTYNLIIMASYLLVDLLLVTFDVQREIDNAADTLSLPVFREPYLLRFINYNGLIFFLLANLLTGLVNMTFDTIHMTPLASVVLLFSYCTVLCLCVAGMYLWRMRI</sequence>
<dbReference type="InterPro" id="IPR009447">
    <property type="entry name" value="PIGW/GWT1"/>
</dbReference>
<comment type="pathway">
    <text evidence="5">Glycolipid biosynthesis; glycosylphosphatidylinositol-anchor biosynthesis.</text>
</comment>
<keyword evidence="5" id="KW-0256">Endoplasmic reticulum</keyword>
<dbReference type="GO" id="GO:0005789">
    <property type="term" value="C:endoplasmic reticulum membrane"/>
    <property type="evidence" value="ECO:0007669"/>
    <property type="project" value="UniProtKB-SubCell"/>
</dbReference>
<dbReference type="AlphaFoldDB" id="A0AAD5KX98"/>
<feature type="transmembrane region" description="Helical" evidence="5">
    <location>
        <begin position="25"/>
        <end position="48"/>
    </location>
</feature>
<feature type="transmembrane region" description="Helical" evidence="5">
    <location>
        <begin position="87"/>
        <end position="108"/>
    </location>
</feature>
<comment type="subcellular location">
    <subcellularLocation>
        <location evidence="5">Endoplasmic reticulum membrane</location>
        <topology evidence="5">Multi-pass membrane protein</topology>
    </subcellularLocation>
    <subcellularLocation>
        <location evidence="1">Membrane</location>
        <topology evidence="1">Multi-pass membrane protein</topology>
    </subcellularLocation>
</comment>
<comment type="similarity">
    <text evidence="5">Belongs to the PIGW family.</text>
</comment>
<keyword evidence="7" id="KW-1185">Reference proteome</keyword>
<evidence type="ECO:0000313" key="6">
    <source>
        <dbReference type="EMBL" id="KAI9562311.1"/>
    </source>
</evidence>